<name>A0A0W8G107_9ZZZZ</name>
<dbReference type="EMBL" id="LNQE01000408">
    <property type="protein sequence ID" value="KUG26769.1"/>
    <property type="molecule type" value="Genomic_DNA"/>
</dbReference>
<organism evidence="1">
    <name type="scientific">hydrocarbon metagenome</name>
    <dbReference type="NCBI Taxonomy" id="938273"/>
    <lineage>
        <taxon>unclassified sequences</taxon>
        <taxon>metagenomes</taxon>
        <taxon>ecological metagenomes</taxon>
    </lineage>
</organism>
<evidence type="ECO:0008006" key="2">
    <source>
        <dbReference type="Google" id="ProtNLM"/>
    </source>
</evidence>
<protein>
    <recommendedName>
        <fullName evidence="2">DUF3996 domain-containing protein</fullName>
    </recommendedName>
</protein>
<reference evidence="1" key="1">
    <citation type="journal article" date="2015" name="Proc. Natl. Acad. Sci. U.S.A.">
        <title>Networks of energetic and metabolic interactions define dynamics in microbial communities.</title>
        <authorList>
            <person name="Embree M."/>
            <person name="Liu J.K."/>
            <person name="Al-Bassam M.M."/>
            <person name="Zengler K."/>
        </authorList>
    </citation>
    <scope>NUCLEOTIDE SEQUENCE</scope>
</reference>
<comment type="caution">
    <text evidence="1">The sequence shown here is derived from an EMBL/GenBank/DDBJ whole genome shotgun (WGS) entry which is preliminary data.</text>
</comment>
<evidence type="ECO:0000313" key="1">
    <source>
        <dbReference type="EMBL" id="KUG26769.1"/>
    </source>
</evidence>
<accession>A0A0W8G107</accession>
<sequence length="164" mass="18247">MKSIKKYFLLVVVIFTVTNFSQVRKEWGFGISIGDPTGLTAKYNVNQINAWNFNLGSSYFGGLRIGADYLWHFNAFNSRYVAMHAGFGGVLGFGTGKSIFYKDRGDFFYVRDHGVGVAIRGIIGVDFYPSSSPFEIYFELGPLLGFIPKTGGALDIAIGFRFYP</sequence>
<proteinExistence type="predicted"/>
<dbReference type="AlphaFoldDB" id="A0A0W8G107"/>
<gene>
    <name evidence="1" type="ORF">ASZ90_003383</name>
</gene>